<accession>A0AAW1R6J4</accession>
<dbReference type="EMBL" id="JALJOR010000001">
    <property type="protein sequence ID" value="KAK9829242.1"/>
    <property type="molecule type" value="Genomic_DNA"/>
</dbReference>
<comment type="caution">
    <text evidence="2">The sequence shown here is derived from an EMBL/GenBank/DDBJ whole genome shotgun (WGS) entry which is preliminary data.</text>
</comment>
<dbReference type="AlphaFoldDB" id="A0AAW1R6J4"/>
<sequence length="223" mass="23038">MRERVPTSPGSAADLHSHASSRETSPRSVASAPAAAVGSSASPVLIGTALSGESAASVSPGKRSVRALSRKFSSNKLILSAEPLTDALPGEIILPAELAEFGGALSEDGQPLEIQFSGKSARLPRSLSRHRNLSQADELPPANSGLSTQSGQATPIRPPVLTGDAGIEQAVEALHRLEVQPQPDLVSGQISSTPSSDLEVHISGKSARSIKRLASRQSLVEAH</sequence>
<organism evidence="2 3">
    <name type="scientific">[Myrmecia] bisecta</name>
    <dbReference type="NCBI Taxonomy" id="41462"/>
    <lineage>
        <taxon>Eukaryota</taxon>
        <taxon>Viridiplantae</taxon>
        <taxon>Chlorophyta</taxon>
        <taxon>core chlorophytes</taxon>
        <taxon>Trebouxiophyceae</taxon>
        <taxon>Trebouxiales</taxon>
        <taxon>Trebouxiaceae</taxon>
        <taxon>Myrmecia</taxon>
    </lineage>
</organism>
<reference evidence="2 3" key="1">
    <citation type="journal article" date="2024" name="Nat. Commun.">
        <title>Phylogenomics reveals the evolutionary origins of lichenization in chlorophyte algae.</title>
        <authorList>
            <person name="Puginier C."/>
            <person name="Libourel C."/>
            <person name="Otte J."/>
            <person name="Skaloud P."/>
            <person name="Haon M."/>
            <person name="Grisel S."/>
            <person name="Petersen M."/>
            <person name="Berrin J.G."/>
            <person name="Delaux P.M."/>
            <person name="Dal Grande F."/>
            <person name="Keller J."/>
        </authorList>
    </citation>
    <scope>NUCLEOTIDE SEQUENCE [LARGE SCALE GENOMIC DNA]</scope>
    <source>
        <strain evidence="2 3">SAG 2043</strain>
    </source>
</reference>
<proteinExistence type="predicted"/>
<evidence type="ECO:0000313" key="3">
    <source>
        <dbReference type="Proteomes" id="UP001489004"/>
    </source>
</evidence>
<name>A0AAW1R6J4_9CHLO</name>
<gene>
    <name evidence="2" type="ORF">WJX72_004722</name>
</gene>
<feature type="region of interest" description="Disordered" evidence="1">
    <location>
        <begin position="120"/>
        <end position="161"/>
    </location>
</feature>
<keyword evidence="3" id="KW-1185">Reference proteome</keyword>
<feature type="compositionally biased region" description="Polar residues" evidence="1">
    <location>
        <begin position="144"/>
        <end position="153"/>
    </location>
</feature>
<feature type="compositionally biased region" description="Basic and acidic residues" evidence="1">
    <location>
        <begin position="15"/>
        <end position="25"/>
    </location>
</feature>
<evidence type="ECO:0000256" key="1">
    <source>
        <dbReference type="SAM" id="MobiDB-lite"/>
    </source>
</evidence>
<dbReference type="Proteomes" id="UP001489004">
    <property type="component" value="Unassembled WGS sequence"/>
</dbReference>
<feature type="region of interest" description="Disordered" evidence="1">
    <location>
        <begin position="1"/>
        <end position="39"/>
    </location>
</feature>
<feature type="region of interest" description="Disordered" evidence="1">
    <location>
        <begin position="181"/>
        <end position="204"/>
    </location>
</feature>
<protein>
    <submittedName>
        <fullName evidence="2">Uncharacterized protein</fullName>
    </submittedName>
</protein>
<evidence type="ECO:0000313" key="2">
    <source>
        <dbReference type="EMBL" id="KAK9829242.1"/>
    </source>
</evidence>
<feature type="compositionally biased region" description="Low complexity" evidence="1">
    <location>
        <begin position="26"/>
        <end position="39"/>
    </location>
</feature>